<dbReference type="EMBL" id="MZ274308">
    <property type="protein sequence ID" value="QYC54972.1"/>
    <property type="molecule type" value="Genomic_DNA"/>
</dbReference>
<reference evidence="1" key="1">
    <citation type="submission" date="2021-05" db="EMBL/GenBank/DDBJ databases">
        <authorList>
            <person name="Oduselu T.J."/>
            <person name="Akomolafe A.O."/>
            <person name="Emem I.S."/>
            <person name="Adedeji R.O."/>
            <person name="Ojebola B.M."/>
            <person name="Daramola O.I."/>
            <person name="Olatinwo S.O."/>
            <person name="Taiwo A.E."/>
            <person name="Ayodele I.E."/>
            <person name="Atoyebi A.N."/>
            <person name="Raifu M."/>
            <person name="Adebiyi I."/>
            <person name="Ogunleye V.I."/>
            <person name="Faleye T.O.C."/>
            <person name="Bakarey A.S."/>
            <person name="Adewumi O.M."/>
            <person name="Anetor J.I."/>
            <person name="Ademowo O.G."/>
            <person name="Pollenz R.S."/>
            <person name="Garlena R.A."/>
            <person name="Russell D.A."/>
            <person name="Pope W.H."/>
            <person name="Jacobs-Sera D."/>
            <person name="Hatfull G.F."/>
        </authorList>
    </citation>
    <scope>NUCLEOTIDE SEQUENCE</scope>
</reference>
<dbReference type="Proteomes" id="UP000826536">
    <property type="component" value="Segment"/>
</dbReference>
<evidence type="ECO:0000313" key="2">
    <source>
        <dbReference type="Proteomes" id="UP000826536"/>
    </source>
</evidence>
<proteinExistence type="predicted"/>
<sequence>MSPLLSPDCRDNNHAKCDGVAWDLEDDMASACECDCQCNGKAAFTIYPHTTDDGLEVIIDSEGTIRTLAETDGLAWNKALTEAELAAEYWAQDSKCRHEQWIETVRDEGDYEDWERAAQSRMYEQLTALHRFATLPHHDELP</sequence>
<name>A0AAE7WDL3_9CAUD</name>
<keyword evidence="2" id="KW-1185">Reference proteome</keyword>
<gene>
    <name evidence="1" type="primary">55</name>
    <name evidence="1" type="ORF">SEA_POPPER_55</name>
</gene>
<dbReference type="RefSeq" id="YP_010761150.1">
    <property type="nucleotide sequence ID" value="NC_073592.1"/>
</dbReference>
<evidence type="ECO:0000313" key="1">
    <source>
        <dbReference type="EMBL" id="QYC54972.1"/>
    </source>
</evidence>
<accession>A0AAE7WDL3</accession>
<protein>
    <submittedName>
        <fullName evidence="1">Uncharacterized protein</fullName>
    </submittedName>
</protein>
<dbReference type="KEGG" id="vg:80034262"/>
<organism evidence="1 2">
    <name type="scientific">Arthrobacter phage Popper</name>
    <dbReference type="NCBI Taxonomy" id="2859633"/>
    <lineage>
        <taxon>Viruses</taxon>
        <taxon>Duplodnaviria</taxon>
        <taxon>Heunggongvirae</taxon>
        <taxon>Uroviricota</taxon>
        <taxon>Caudoviricetes</taxon>
        <taxon>Daemsvirinae</taxon>
        <taxon>Nanditavirus</taxon>
        <taxon>Nanditavirus popper</taxon>
    </lineage>
</organism>
<dbReference type="GeneID" id="80034262"/>